<dbReference type="AlphaFoldDB" id="A0A0C1JUF2"/>
<evidence type="ECO:0000256" key="2">
    <source>
        <dbReference type="ARBA" id="ARBA00006257"/>
    </source>
</evidence>
<feature type="transmembrane region" description="Helical" evidence="8">
    <location>
        <begin position="110"/>
        <end position="138"/>
    </location>
</feature>
<dbReference type="PANTHER" id="PTHR30587">
    <property type="entry name" value="FLAGELLAR BIOSYNTHETIC PROTEIN FLIP"/>
    <property type="match status" value="1"/>
</dbReference>
<feature type="transmembrane region" description="Helical" evidence="8">
    <location>
        <begin position="150"/>
        <end position="169"/>
    </location>
</feature>
<dbReference type="InterPro" id="IPR005838">
    <property type="entry name" value="T3SS_IM_P"/>
</dbReference>
<feature type="chain" id="PRO_5002134882" evidence="9">
    <location>
        <begin position="26"/>
        <end position="323"/>
    </location>
</feature>
<dbReference type="InterPro" id="IPR005773">
    <property type="entry name" value="T3SS_YscR-like"/>
</dbReference>
<feature type="region of interest" description="Disordered" evidence="7">
    <location>
        <begin position="32"/>
        <end position="86"/>
    </location>
</feature>
<evidence type="ECO:0000256" key="3">
    <source>
        <dbReference type="ARBA" id="ARBA00022475"/>
    </source>
</evidence>
<evidence type="ECO:0000256" key="7">
    <source>
        <dbReference type="SAM" id="MobiDB-lite"/>
    </source>
</evidence>
<comment type="subcellular location">
    <subcellularLocation>
        <location evidence="1">Cell membrane</location>
        <topology evidence="1">Multi-pass membrane protein</topology>
    </subcellularLocation>
</comment>
<comment type="caution">
    <text evidence="10">The sequence shown here is derived from an EMBL/GenBank/DDBJ whole genome shotgun (WGS) entry which is preliminary data.</text>
</comment>
<dbReference type="EMBL" id="JSAN01000016">
    <property type="protein sequence ID" value="KIC74041.1"/>
    <property type="molecule type" value="Genomic_DNA"/>
</dbReference>
<gene>
    <name evidence="10" type="primary">yscR</name>
    <name evidence="10" type="ORF">DB44_AR00240</name>
</gene>
<feature type="transmembrane region" description="Helical" evidence="8">
    <location>
        <begin position="302"/>
        <end position="319"/>
    </location>
</feature>
<keyword evidence="3" id="KW-1003">Cell membrane</keyword>
<feature type="signal peptide" evidence="9">
    <location>
        <begin position="1"/>
        <end position="25"/>
    </location>
</feature>
<name>A0A0C1JUF2_9BACT</name>
<dbReference type="GO" id="GO:0005886">
    <property type="term" value="C:plasma membrane"/>
    <property type="evidence" value="ECO:0007669"/>
    <property type="project" value="UniProtKB-SubCell"/>
</dbReference>
<evidence type="ECO:0000256" key="4">
    <source>
        <dbReference type="ARBA" id="ARBA00022692"/>
    </source>
</evidence>
<evidence type="ECO:0000256" key="5">
    <source>
        <dbReference type="ARBA" id="ARBA00022989"/>
    </source>
</evidence>
<keyword evidence="4 8" id="KW-0812">Transmembrane</keyword>
<dbReference type="NCBIfam" id="NF009438">
    <property type="entry name" value="PRK12797.1"/>
    <property type="match status" value="1"/>
</dbReference>
<evidence type="ECO:0000313" key="10">
    <source>
        <dbReference type="EMBL" id="KIC74041.1"/>
    </source>
</evidence>
<organism evidence="10 11">
    <name type="scientific">Candidatus Protochlamydia amoebophila</name>
    <dbReference type="NCBI Taxonomy" id="362787"/>
    <lineage>
        <taxon>Bacteria</taxon>
        <taxon>Pseudomonadati</taxon>
        <taxon>Chlamydiota</taxon>
        <taxon>Chlamydiia</taxon>
        <taxon>Parachlamydiales</taxon>
        <taxon>Parachlamydiaceae</taxon>
        <taxon>Candidatus Protochlamydia</taxon>
    </lineage>
</organism>
<dbReference type="GO" id="GO:0009306">
    <property type="term" value="P:protein secretion"/>
    <property type="evidence" value="ECO:0007669"/>
    <property type="project" value="InterPro"/>
</dbReference>
<protein>
    <submittedName>
        <fullName evidence="10">Virulence protein YscR</fullName>
    </submittedName>
</protein>
<evidence type="ECO:0000256" key="6">
    <source>
        <dbReference type="ARBA" id="ARBA00023136"/>
    </source>
</evidence>
<reference evidence="10 11" key="1">
    <citation type="journal article" date="2014" name="Mol. Biol. Evol.">
        <title>Massive expansion of Ubiquitination-related gene families within the Chlamydiae.</title>
        <authorList>
            <person name="Domman D."/>
            <person name="Collingro A."/>
            <person name="Lagkouvardos I."/>
            <person name="Gehre L."/>
            <person name="Weinmaier T."/>
            <person name="Rattei T."/>
            <person name="Subtil A."/>
            <person name="Horn M."/>
        </authorList>
    </citation>
    <scope>NUCLEOTIDE SEQUENCE [LARGE SCALE GENOMIC DNA]</scope>
    <source>
        <strain evidence="10 11">EI2</strain>
    </source>
</reference>
<dbReference type="RefSeq" id="WP_052236247.1">
    <property type="nucleotide sequence ID" value="NZ_JSAN01000016.1"/>
</dbReference>
<feature type="transmembrane region" description="Helical" evidence="8">
    <location>
        <begin position="266"/>
        <end position="290"/>
    </location>
</feature>
<keyword evidence="6 8" id="KW-0472">Membrane</keyword>
<dbReference type="Proteomes" id="UP000031465">
    <property type="component" value="Unassembled WGS sequence"/>
</dbReference>
<accession>A0A0C1JUF2</accession>
<dbReference type="NCBIfam" id="TIGR01102">
    <property type="entry name" value="yscR"/>
    <property type="match status" value="1"/>
</dbReference>
<dbReference type="PROSITE" id="PS01061">
    <property type="entry name" value="FLIP_2"/>
    <property type="match status" value="1"/>
</dbReference>
<keyword evidence="9" id="KW-0732">Signal</keyword>
<evidence type="ECO:0000313" key="11">
    <source>
        <dbReference type="Proteomes" id="UP000031465"/>
    </source>
</evidence>
<proteinExistence type="inferred from homology"/>
<dbReference type="Pfam" id="PF00813">
    <property type="entry name" value="FliP"/>
    <property type="match status" value="1"/>
</dbReference>
<dbReference type="PRINTS" id="PR01302">
    <property type="entry name" value="TYPE3IMPPROT"/>
</dbReference>
<evidence type="ECO:0000256" key="9">
    <source>
        <dbReference type="SAM" id="SignalP"/>
    </source>
</evidence>
<comment type="similarity">
    <text evidence="2">Belongs to the FliP/MopC/SpaP family.</text>
</comment>
<keyword evidence="5 8" id="KW-1133">Transmembrane helix</keyword>
<evidence type="ECO:0000256" key="1">
    <source>
        <dbReference type="ARBA" id="ARBA00004651"/>
    </source>
</evidence>
<feature type="compositionally biased region" description="Low complexity" evidence="7">
    <location>
        <begin position="32"/>
        <end position="53"/>
    </location>
</feature>
<evidence type="ECO:0000256" key="8">
    <source>
        <dbReference type="SAM" id="Phobius"/>
    </source>
</evidence>
<dbReference type="PANTHER" id="PTHR30587:SF0">
    <property type="entry name" value="FLAGELLAR BIOSYNTHETIC PROTEIN FLIP"/>
    <property type="match status" value="1"/>
</dbReference>
<dbReference type="PATRIC" id="fig|362787.3.peg.231"/>
<sequence>MYKYKHISFKSLLCLLGLLVLFGLAPDTVYSQTNSNSTSPTTSTTQSTIPNSSGRSTTSVKTTPRPLKPVPRPAYKPEKPTPLTDEQKAYQATEAQISELKRPSLITQAVLLSLLSLLPFIIMILTSFLKIVVVLSLLRTALGVQQAPPNQIINGVAFLLSLFIMYPTAIKMYDAAQTAINQPNVPESFLSPGSSTYVIEVASAASGPMKEYLKRNSSSRHQALFYRLVYRGLPEDYRETLKPDDFIVLIPSYITGQLKDAFEIGVLIYIPFFVIDLVTSNILLAMGMMMLSPVTISMPLKLFLLVMLDGWTILIEGLVKTFQ</sequence>